<dbReference type="Proteomes" id="UP000184310">
    <property type="component" value="Unassembled WGS sequence"/>
</dbReference>
<proteinExistence type="predicted"/>
<accession>A0A1M6T5E4</accession>
<evidence type="ECO:0000313" key="3">
    <source>
        <dbReference type="Proteomes" id="UP000184310"/>
    </source>
</evidence>
<dbReference type="RefSeq" id="WP_072992224.1">
    <property type="nucleotide sequence ID" value="NZ_FQZB01000019.1"/>
</dbReference>
<dbReference type="InterPro" id="IPR011083">
    <property type="entry name" value="Phage_tail_collar_dom"/>
</dbReference>
<dbReference type="InterPro" id="IPR037053">
    <property type="entry name" value="Phage_tail_collar_dom_sf"/>
</dbReference>
<name>A0A1M6T5E4_9CLOT</name>
<protein>
    <submittedName>
        <fullName evidence="2">Microcystin-dependent protein</fullName>
    </submittedName>
</protein>
<dbReference type="Pfam" id="PF07484">
    <property type="entry name" value="Collar"/>
    <property type="match status" value="1"/>
</dbReference>
<dbReference type="AlphaFoldDB" id="A0A1M6T5E4"/>
<dbReference type="EMBL" id="FQZB01000019">
    <property type="protein sequence ID" value="SHK52164.1"/>
    <property type="molecule type" value="Genomic_DNA"/>
</dbReference>
<evidence type="ECO:0000313" key="2">
    <source>
        <dbReference type="EMBL" id="SHK52164.1"/>
    </source>
</evidence>
<reference evidence="2 3" key="1">
    <citation type="submission" date="2016-11" db="EMBL/GenBank/DDBJ databases">
        <authorList>
            <person name="Jaros S."/>
            <person name="Januszkiewicz K."/>
            <person name="Wedrychowicz H."/>
        </authorList>
    </citation>
    <scope>NUCLEOTIDE SEQUENCE [LARGE SCALE GENOMIC DNA]</scope>
    <source>
        <strain evidence="2 3">DSM 21758</strain>
    </source>
</reference>
<dbReference type="Gene3D" id="3.90.1340.10">
    <property type="entry name" value="Phage tail collar domain"/>
    <property type="match status" value="1"/>
</dbReference>
<keyword evidence="3" id="KW-1185">Reference proteome</keyword>
<gene>
    <name evidence="2" type="ORF">SAMN02745163_03953</name>
</gene>
<feature type="domain" description="Phage tail collar" evidence="1">
    <location>
        <begin position="6"/>
        <end position="61"/>
    </location>
</feature>
<dbReference type="STRING" id="1121302.SAMN02745163_03953"/>
<sequence>MEAFIGTILPWAGTYAPQDWLFCDGRQMQISTNSALYAVIGTTYGGDGRNYFNLPDLRGRVMIGGGRNQASNRDWILGQAKNGNMQTTITNSNMPAHNHAITNTVTPNSETTIPVSLDIGIPVNTSPSNTTTTNVPSNNNCTLGVSKTAPPQNSSVNMYTTSEPTPNATLRPFNITKNINIPATTVNSSCANTGSGTPINIQPDSLCLNFIICVSGLFPPRP</sequence>
<dbReference type="OrthoDB" id="9810174at2"/>
<evidence type="ECO:0000259" key="1">
    <source>
        <dbReference type="Pfam" id="PF07484"/>
    </source>
</evidence>
<dbReference type="SUPFAM" id="SSF88874">
    <property type="entry name" value="Receptor-binding domain of short tail fibre protein gp12"/>
    <property type="match status" value="1"/>
</dbReference>
<organism evidence="2 3">
    <name type="scientific">Clostridium cavendishii DSM 21758</name>
    <dbReference type="NCBI Taxonomy" id="1121302"/>
    <lineage>
        <taxon>Bacteria</taxon>
        <taxon>Bacillati</taxon>
        <taxon>Bacillota</taxon>
        <taxon>Clostridia</taxon>
        <taxon>Eubacteriales</taxon>
        <taxon>Clostridiaceae</taxon>
        <taxon>Clostridium</taxon>
    </lineage>
</organism>